<comment type="function">
    <text evidence="4">Acts as an anti-CsrA protein, binds CsrA and prevents it from repressing translation of its target genes, one of which is flagellin. Binds to flagellin and participates in the assembly of the flagellum.</text>
</comment>
<dbReference type="RefSeq" id="WP_020432295.1">
    <property type="nucleotide sequence ID" value="NZ_AGBD01001446.1"/>
</dbReference>
<keyword evidence="3 4" id="KW-0810">Translation regulation</keyword>
<evidence type="ECO:0000256" key="3">
    <source>
        <dbReference type="ARBA" id="ARBA00022845"/>
    </source>
</evidence>
<dbReference type="PANTHER" id="PTHR39190">
    <property type="entry name" value="FLAGELLAR ASSEMBLY FACTOR FLIW"/>
    <property type="match status" value="1"/>
</dbReference>
<dbReference type="HOGENOM" id="CLU_112356_0_2_9"/>
<dbReference type="AlphaFoldDB" id="A0A0E4CZK1"/>
<evidence type="ECO:0000256" key="4">
    <source>
        <dbReference type="HAMAP-Rule" id="MF_01185"/>
    </source>
</evidence>
<dbReference type="PANTHER" id="PTHR39190:SF1">
    <property type="entry name" value="FLAGELLAR ASSEMBLY FACTOR FLIW"/>
    <property type="match status" value="1"/>
</dbReference>
<comment type="subcellular location">
    <subcellularLocation>
        <location evidence="4">Cytoplasm</location>
    </subcellularLocation>
</comment>
<dbReference type="Proteomes" id="UP000033163">
    <property type="component" value="Chromosome I"/>
</dbReference>
<evidence type="ECO:0000313" key="5">
    <source>
        <dbReference type="EMBL" id="CQR58626.1"/>
    </source>
</evidence>
<keyword evidence="5" id="KW-0969">Cilium</keyword>
<dbReference type="GO" id="GO:0005737">
    <property type="term" value="C:cytoplasm"/>
    <property type="evidence" value="ECO:0007669"/>
    <property type="project" value="UniProtKB-SubCell"/>
</dbReference>
<organism evidence="5 6">
    <name type="scientific">Paenibacillus riograndensis SBR5</name>
    <dbReference type="NCBI Taxonomy" id="1073571"/>
    <lineage>
        <taxon>Bacteria</taxon>
        <taxon>Bacillati</taxon>
        <taxon>Bacillota</taxon>
        <taxon>Bacilli</taxon>
        <taxon>Bacillales</taxon>
        <taxon>Paenibacillaceae</taxon>
        <taxon>Paenibacillus</taxon>
        <taxon>Paenibacillus sonchi group</taxon>
    </lineage>
</organism>
<name>A0A0E4CZK1_9BACL</name>
<accession>A0A0E4CZK1</accession>
<evidence type="ECO:0000313" key="6">
    <source>
        <dbReference type="Proteomes" id="UP000033163"/>
    </source>
</evidence>
<keyword evidence="4" id="KW-0143">Chaperone</keyword>
<dbReference type="KEGG" id="pri:PRIO_6279"/>
<sequence length="149" mass="16945">MTQDRVPQEITLETNAPAYFFSKGLPGFEQLKEFSLKEHNDIFSLLSAADQPEVTFITVNPFDFVPDYEFILPEDTIHELGVKDEKQVSVRCIVTWHSDRSKVSVNLLAPLIFNTVDRKGKQIVLQNTTYTTKHPLWTDSPKTDEGGDS</sequence>
<evidence type="ECO:0000256" key="2">
    <source>
        <dbReference type="ARBA" id="ARBA00022795"/>
    </source>
</evidence>
<evidence type="ECO:0000256" key="1">
    <source>
        <dbReference type="ARBA" id="ARBA00022490"/>
    </source>
</evidence>
<keyword evidence="1 4" id="KW-0963">Cytoplasm</keyword>
<dbReference type="SUPFAM" id="SSF141457">
    <property type="entry name" value="BH3618-like"/>
    <property type="match status" value="1"/>
</dbReference>
<comment type="similarity">
    <text evidence="4">Belongs to the FliW family.</text>
</comment>
<reference evidence="6" key="1">
    <citation type="submission" date="2015-03" db="EMBL/GenBank/DDBJ databases">
        <authorList>
            <person name="Wibberg D."/>
        </authorList>
    </citation>
    <scope>NUCLEOTIDE SEQUENCE [LARGE SCALE GENOMIC DNA]</scope>
</reference>
<dbReference type="Gene3D" id="2.30.290.10">
    <property type="entry name" value="BH3618-like"/>
    <property type="match status" value="1"/>
</dbReference>
<dbReference type="Pfam" id="PF02623">
    <property type="entry name" value="FliW"/>
    <property type="match status" value="1"/>
</dbReference>
<comment type="subunit">
    <text evidence="4">Interacts with translational regulator CsrA and flagellin(s).</text>
</comment>
<dbReference type="GO" id="GO:0006417">
    <property type="term" value="P:regulation of translation"/>
    <property type="evidence" value="ECO:0007669"/>
    <property type="project" value="UniProtKB-KW"/>
</dbReference>
<keyword evidence="5" id="KW-0282">Flagellum</keyword>
<dbReference type="HAMAP" id="MF_01185">
    <property type="entry name" value="FliW"/>
    <property type="match status" value="1"/>
</dbReference>
<proteinExistence type="inferred from homology"/>
<dbReference type="GO" id="GO:0044780">
    <property type="term" value="P:bacterial-type flagellum assembly"/>
    <property type="evidence" value="ECO:0007669"/>
    <property type="project" value="UniProtKB-UniRule"/>
</dbReference>
<dbReference type="InterPro" id="IPR024046">
    <property type="entry name" value="Flagellar_assmbl_FliW_dom_sf"/>
</dbReference>
<keyword evidence="5" id="KW-0966">Cell projection</keyword>
<dbReference type="InterPro" id="IPR003775">
    <property type="entry name" value="Flagellar_assembly_factor_FliW"/>
</dbReference>
<dbReference type="PATRIC" id="fig|1073571.4.peg.6711"/>
<gene>
    <name evidence="4" type="primary">fliW</name>
    <name evidence="5" type="ORF">PRIO_6279</name>
</gene>
<keyword evidence="2 4" id="KW-1005">Bacterial flagellum biogenesis</keyword>
<dbReference type="EMBL" id="LN831776">
    <property type="protein sequence ID" value="CQR58626.1"/>
    <property type="molecule type" value="Genomic_DNA"/>
</dbReference>
<protein>
    <recommendedName>
        <fullName evidence="4">Flagellar assembly factor FliW</fullName>
    </recommendedName>
</protein>